<accession>A0A381UWI7</accession>
<dbReference type="Pfam" id="PF19649">
    <property type="entry name" value="DUF6152"/>
    <property type="match status" value="1"/>
</dbReference>
<name>A0A381UWI7_9ZZZZ</name>
<sequence>VRILIASFVFKGLHMKTRGLTIVACVGLLLATVPVVAHHSFSAEFDANAPIEVTGAVQKIEWLNPHVWFFMDVEDDEGAVTNWAMEMGSPNQLVRAGWTRSTMSVGDVVTVRGSRARDGSDTASTRYVVLANSGERLFAASSQRLPG</sequence>
<protein>
    <submittedName>
        <fullName evidence="1">Uncharacterized protein</fullName>
    </submittedName>
</protein>
<reference evidence="1" key="1">
    <citation type="submission" date="2018-05" db="EMBL/GenBank/DDBJ databases">
        <authorList>
            <person name="Lanie J.A."/>
            <person name="Ng W.-L."/>
            <person name="Kazmierczak K.M."/>
            <person name="Andrzejewski T.M."/>
            <person name="Davidsen T.M."/>
            <person name="Wayne K.J."/>
            <person name="Tettelin H."/>
            <person name="Glass J.I."/>
            <person name="Rusch D."/>
            <person name="Podicherti R."/>
            <person name="Tsui H.-C.T."/>
            <person name="Winkler M.E."/>
        </authorList>
    </citation>
    <scope>NUCLEOTIDE SEQUENCE</scope>
</reference>
<evidence type="ECO:0000313" key="1">
    <source>
        <dbReference type="EMBL" id="SVA31313.1"/>
    </source>
</evidence>
<organism evidence="1">
    <name type="scientific">marine metagenome</name>
    <dbReference type="NCBI Taxonomy" id="408172"/>
    <lineage>
        <taxon>unclassified sequences</taxon>
        <taxon>metagenomes</taxon>
        <taxon>ecological metagenomes</taxon>
    </lineage>
</organism>
<proteinExistence type="predicted"/>
<dbReference type="AlphaFoldDB" id="A0A381UWI7"/>
<feature type="non-terminal residue" evidence="1">
    <location>
        <position position="1"/>
    </location>
</feature>
<gene>
    <name evidence="1" type="ORF">METZ01_LOCUS84167</name>
</gene>
<dbReference type="EMBL" id="UINC01007082">
    <property type="protein sequence ID" value="SVA31313.1"/>
    <property type="molecule type" value="Genomic_DNA"/>
</dbReference>
<dbReference type="InterPro" id="IPR046150">
    <property type="entry name" value="DUF6152"/>
</dbReference>